<dbReference type="AlphaFoldDB" id="A0A8J8SEF5"/>
<reference evidence="3 4" key="1">
    <citation type="submission" date="2020-07" db="EMBL/GenBank/DDBJ databases">
        <title>Vallitalea guaymasensis genome.</title>
        <authorList>
            <person name="Postec A."/>
        </authorList>
    </citation>
    <scope>NUCLEOTIDE SEQUENCE [LARGE SCALE GENOMIC DNA]</scope>
    <source>
        <strain evidence="3 4">Ra1766G1</strain>
    </source>
</reference>
<dbReference type="KEGG" id="vgu:HYG85_00975"/>
<evidence type="ECO:0000256" key="1">
    <source>
        <dbReference type="ARBA" id="ARBA00010657"/>
    </source>
</evidence>
<evidence type="ECO:0000313" key="4">
    <source>
        <dbReference type="Proteomes" id="UP000677305"/>
    </source>
</evidence>
<evidence type="ECO:0000256" key="2">
    <source>
        <dbReference type="SAM" id="Coils"/>
    </source>
</evidence>
<name>A0A8J8SEF5_9FIRM</name>
<dbReference type="CDD" id="cd17242">
    <property type="entry name" value="MobM_relaxase"/>
    <property type="match status" value="1"/>
</dbReference>
<protein>
    <submittedName>
        <fullName evidence="3">Plasmid recombination protein</fullName>
    </submittedName>
</protein>
<keyword evidence="4" id="KW-1185">Reference proteome</keyword>
<feature type="coiled-coil region" evidence="2">
    <location>
        <begin position="294"/>
        <end position="321"/>
    </location>
</feature>
<evidence type="ECO:0000313" key="3">
    <source>
        <dbReference type="EMBL" id="QUH31883.1"/>
    </source>
</evidence>
<feature type="coiled-coil region" evidence="2">
    <location>
        <begin position="206"/>
        <end position="240"/>
    </location>
</feature>
<dbReference type="EMBL" id="CP058561">
    <property type="protein sequence ID" value="QUH31883.1"/>
    <property type="molecule type" value="Genomic_DNA"/>
</dbReference>
<sequence length="372" mass="43305">MVGKGSISHNRRTFTAENVDAVRTKNNVVFRSDNIKQVYSDLFGAALQQYNDKQTRKDRRIPDYYEKIRTSKQEKLFHEVIFQIGNKDDMNIRDENGTLAKAILTEFMDSFQERNPQLRVFSTHLHMDEETPHLHIDFVPFTTGSKRGLETRVSLKKALAQQGFVGGSRSETEWNKWIQAEKKELSAVMERHGVEWKQLGTNNPHLSVLEYKKQERTKEVEALEAEVNRIESKLKDLHDSEDYVSLNVDKYYTSAEWQVPTVLPMMGAKGYRERLVIPLVNNLKAVIKTVVSQYLHLKNSYKELMQNVSNMKKEIKSLNSHIKRAMFERGQFEEKAEDLDRLVDVIGKDKAESILNKPVPERTKTTRGWMER</sequence>
<comment type="similarity">
    <text evidence="1">Belongs to the plasmid mobilization pre family.</text>
</comment>
<dbReference type="GO" id="GO:0006310">
    <property type="term" value="P:DNA recombination"/>
    <property type="evidence" value="ECO:0007669"/>
    <property type="project" value="InterPro"/>
</dbReference>
<dbReference type="InterPro" id="IPR001668">
    <property type="entry name" value="Mob_Pre"/>
</dbReference>
<dbReference type="GO" id="GO:0003677">
    <property type="term" value="F:DNA binding"/>
    <property type="evidence" value="ECO:0007669"/>
    <property type="project" value="InterPro"/>
</dbReference>
<accession>A0A8J8SEF5</accession>
<gene>
    <name evidence="3" type="ORF">HYG85_00975</name>
</gene>
<dbReference type="Proteomes" id="UP000677305">
    <property type="component" value="Chromosome"/>
</dbReference>
<dbReference type="Pfam" id="PF01076">
    <property type="entry name" value="Mob_Pre"/>
    <property type="match status" value="1"/>
</dbReference>
<keyword evidence="2" id="KW-0175">Coiled coil</keyword>
<organism evidence="3 4">
    <name type="scientific">Vallitalea guaymasensis</name>
    <dbReference type="NCBI Taxonomy" id="1185412"/>
    <lineage>
        <taxon>Bacteria</taxon>
        <taxon>Bacillati</taxon>
        <taxon>Bacillota</taxon>
        <taxon>Clostridia</taxon>
        <taxon>Lachnospirales</taxon>
        <taxon>Vallitaleaceae</taxon>
        <taxon>Vallitalea</taxon>
    </lineage>
</organism>
<dbReference type="Gene3D" id="3.30.930.30">
    <property type="match status" value="1"/>
</dbReference>
<proteinExistence type="inferred from homology"/>